<dbReference type="SUPFAM" id="SSF46785">
    <property type="entry name" value="Winged helix' DNA-binding domain"/>
    <property type="match status" value="1"/>
</dbReference>
<evidence type="ECO:0000313" key="3">
    <source>
        <dbReference type="EMBL" id="MEM5341255.1"/>
    </source>
</evidence>
<feature type="domain" description="HTH marR-type" evidence="2">
    <location>
        <begin position="52"/>
        <end position="182"/>
    </location>
</feature>
<feature type="region of interest" description="Disordered" evidence="1">
    <location>
        <begin position="1"/>
        <end position="22"/>
    </location>
</feature>
<dbReference type="Pfam" id="PF01047">
    <property type="entry name" value="MarR"/>
    <property type="match status" value="1"/>
</dbReference>
<dbReference type="InterPro" id="IPR000835">
    <property type="entry name" value="HTH_MarR-typ"/>
</dbReference>
<sequence length="197" mass="21858">MLTNIARSASTISMQGKRNSQHMDALTTTGLADDNDTEPVLTWRDTALSQRPGFLIRRLHQIHVALFMEECAAEGITPVQYSILTALEQLGPSEQVVLSRAVGLDRANTADVIARLAQRRFVQSRVSRMDRRKKVAELTGVGHALLARLESPVARAHERTIAALPVEERKTFLRQLLLLVEKSNELSRTPVVSLTDA</sequence>
<dbReference type="RefSeq" id="WP_342966657.1">
    <property type="nucleotide sequence ID" value="NZ_JAZHGB010000008.1"/>
</dbReference>
<accession>A0ABU9R301</accession>
<dbReference type="InterPro" id="IPR036388">
    <property type="entry name" value="WH-like_DNA-bd_sf"/>
</dbReference>
<name>A0ABU9R301_9BURK</name>
<dbReference type="SMART" id="SM00347">
    <property type="entry name" value="HTH_MARR"/>
    <property type="match status" value="1"/>
</dbReference>
<evidence type="ECO:0000259" key="2">
    <source>
        <dbReference type="PROSITE" id="PS50995"/>
    </source>
</evidence>
<dbReference type="PROSITE" id="PS50995">
    <property type="entry name" value="HTH_MARR_2"/>
    <property type="match status" value="1"/>
</dbReference>
<feature type="compositionally biased region" description="Polar residues" evidence="1">
    <location>
        <begin position="1"/>
        <end position="18"/>
    </location>
</feature>
<keyword evidence="4" id="KW-1185">Reference proteome</keyword>
<evidence type="ECO:0000256" key="1">
    <source>
        <dbReference type="SAM" id="MobiDB-lite"/>
    </source>
</evidence>
<dbReference type="PANTHER" id="PTHR33164:SF95">
    <property type="entry name" value="TRANSCRIPTIONAL REGULATOR"/>
    <property type="match status" value="1"/>
</dbReference>
<dbReference type="InterPro" id="IPR036390">
    <property type="entry name" value="WH_DNA-bd_sf"/>
</dbReference>
<protein>
    <submittedName>
        <fullName evidence="3">MarR family winged helix-turn-helix transcriptional regulator</fullName>
    </submittedName>
</protein>
<dbReference type="InterPro" id="IPR039422">
    <property type="entry name" value="MarR/SlyA-like"/>
</dbReference>
<gene>
    <name evidence="3" type="ORF">V4C56_16690</name>
</gene>
<dbReference type="Gene3D" id="1.10.10.10">
    <property type="entry name" value="Winged helix-like DNA-binding domain superfamily/Winged helix DNA-binding domain"/>
    <property type="match status" value="1"/>
</dbReference>
<comment type="caution">
    <text evidence="3">The sequence shown here is derived from an EMBL/GenBank/DDBJ whole genome shotgun (WGS) entry which is preliminary data.</text>
</comment>
<evidence type="ECO:0000313" key="4">
    <source>
        <dbReference type="Proteomes" id="UP001481677"/>
    </source>
</evidence>
<proteinExistence type="predicted"/>
<dbReference type="EMBL" id="JAZHGA010000010">
    <property type="protein sequence ID" value="MEM5341255.1"/>
    <property type="molecule type" value="Genomic_DNA"/>
</dbReference>
<dbReference type="Proteomes" id="UP001481677">
    <property type="component" value="Unassembled WGS sequence"/>
</dbReference>
<dbReference type="PANTHER" id="PTHR33164">
    <property type="entry name" value="TRANSCRIPTIONAL REGULATOR, MARR FAMILY"/>
    <property type="match status" value="1"/>
</dbReference>
<reference evidence="3 4" key="1">
    <citation type="submission" date="2024-01" db="EMBL/GenBank/DDBJ databases">
        <title>The diversity of rhizobia nodulating Mimosa spp. in eleven states of Brazil covering several biomes is determined by host plant, location, and edaphic factors.</title>
        <authorList>
            <person name="Rouws L."/>
            <person name="Barauna A."/>
            <person name="Beukes C."/>
            <person name="De Faria S.M."/>
            <person name="Gross E."/>
            <person name="Dos Reis Junior F.B."/>
            <person name="Simon M."/>
            <person name="Maluk M."/>
            <person name="Odee D.W."/>
            <person name="Kenicer G."/>
            <person name="Young J.P.W."/>
            <person name="Reis V.M."/>
            <person name="Zilli J."/>
            <person name="James E.K."/>
        </authorList>
    </citation>
    <scope>NUCLEOTIDE SEQUENCE [LARGE SCALE GENOMIC DNA]</scope>
    <source>
        <strain evidence="3 4">JPY530</strain>
    </source>
</reference>
<organism evidence="3 4">
    <name type="scientific">Paraburkholderia azotifigens</name>
    <dbReference type="NCBI Taxonomy" id="2057004"/>
    <lineage>
        <taxon>Bacteria</taxon>
        <taxon>Pseudomonadati</taxon>
        <taxon>Pseudomonadota</taxon>
        <taxon>Betaproteobacteria</taxon>
        <taxon>Burkholderiales</taxon>
        <taxon>Burkholderiaceae</taxon>
        <taxon>Paraburkholderia</taxon>
    </lineage>
</organism>